<reference evidence="1 2" key="1">
    <citation type="submission" date="2023-08" db="EMBL/GenBank/DDBJ databases">
        <title>A Necator americanus chromosomal reference genome.</title>
        <authorList>
            <person name="Ilik V."/>
            <person name="Petrzelkova K.J."/>
            <person name="Pardy F."/>
            <person name="Fuh T."/>
            <person name="Niatou-Singa F.S."/>
            <person name="Gouil Q."/>
            <person name="Baker L."/>
            <person name="Ritchie M.E."/>
            <person name="Jex A.R."/>
            <person name="Gazzola D."/>
            <person name="Li H."/>
            <person name="Toshio Fujiwara R."/>
            <person name="Zhan B."/>
            <person name="Aroian R.V."/>
            <person name="Pafco B."/>
            <person name="Schwarz E.M."/>
        </authorList>
    </citation>
    <scope>NUCLEOTIDE SEQUENCE [LARGE SCALE GENOMIC DNA]</scope>
    <source>
        <strain evidence="1 2">Aroian</strain>
        <tissue evidence="1">Whole animal</tissue>
    </source>
</reference>
<gene>
    <name evidence="1" type="primary">Necator_chrV.g18326</name>
    <name evidence="1" type="ORF">RB195_013535</name>
</gene>
<proteinExistence type="predicted"/>
<accession>A0ABR1DVZ0</accession>
<keyword evidence="2" id="KW-1185">Reference proteome</keyword>
<protein>
    <submittedName>
        <fullName evidence="1">Uncharacterized protein</fullName>
    </submittedName>
</protein>
<evidence type="ECO:0000313" key="1">
    <source>
        <dbReference type="EMBL" id="KAK6754596.1"/>
    </source>
</evidence>
<organism evidence="1 2">
    <name type="scientific">Necator americanus</name>
    <name type="common">Human hookworm</name>
    <dbReference type="NCBI Taxonomy" id="51031"/>
    <lineage>
        <taxon>Eukaryota</taxon>
        <taxon>Metazoa</taxon>
        <taxon>Ecdysozoa</taxon>
        <taxon>Nematoda</taxon>
        <taxon>Chromadorea</taxon>
        <taxon>Rhabditida</taxon>
        <taxon>Rhabditina</taxon>
        <taxon>Rhabditomorpha</taxon>
        <taxon>Strongyloidea</taxon>
        <taxon>Ancylostomatidae</taxon>
        <taxon>Bunostominae</taxon>
        <taxon>Necator</taxon>
    </lineage>
</organism>
<sequence>MGDHFPTHGLKLAANGSGGIFFRLLAKLPRADFSTSCPVFGQKVLPQHSQKQQRRTFQIPFWLPQRLKAPGELIDTLAIAIVELKTLVFRDDILQKLRMTRFYSQKKSSRRLPRSLRKKDAEKRQNKDVALLHAYG</sequence>
<name>A0ABR1DVZ0_NECAM</name>
<evidence type="ECO:0000313" key="2">
    <source>
        <dbReference type="Proteomes" id="UP001303046"/>
    </source>
</evidence>
<comment type="caution">
    <text evidence="1">The sequence shown here is derived from an EMBL/GenBank/DDBJ whole genome shotgun (WGS) entry which is preliminary data.</text>
</comment>
<dbReference type="Proteomes" id="UP001303046">
    <property type="component" value="Unassembled WGS sequence"/>
</dbReference>
<dbReference type="EMBL" id="JAVFWL010000005">
    <property type="protein sequence ID" value="KAK6754596.1"/>
    <property type="molecule type" value="Genomic_DNA"/>
</dbReference>